<evidence type="ECO:0000256" key="1">
    <source>
        <dbReference type="ARBA" id="ARBA00000642"/>
    </source>
</evidence>
<dbReference type="InterPro" id="IPR015911">
    <property type="entry name" value="Phosphoglycerate_kinase_CS"/>
</dbReference>
<dbReference type="UniPathway" id="UPA00109">
    <property type="reaction ID" value="UER00185"/>
</dbReference>
<keyword evidence="11 12" id="KW-0324">Glycolysis</keyword>
<comment type="catalytic activity">
    <reaction evidence="1 12 15">
        <text>(2R)-3-phosphoglycerate + ATP = (2R)-3-phospho-glyceroyl phosphate + ADP</text>
        <dbReference type="Rhea" id="RHEA:14801"/>
        <dbReference type="ChEBI" id="CHEBI:30616"/>
        <dbReference type="ChEBI" id="CHEBI:57604"/>
        <dbReference type="ChEBI" id="CHEBI:58272"/>
        <dbReference type="ChEBI" id="CHEBI:456216"/>
        <dbReference type="EC" id="2.7.2.3"/>
    </reaction>
</comment>
<feature type="binding site" evidence="12 14">
    <location>
        <position position="327"/>
    </location>
    <ligand>
        <name>ATP</name>
        <dbReference type="ChEBI" id="CHEBI:30616"/>
    </ligand>
</feature>
<keyword evidence="6 12" id="KW-0963">Cytoplasm</keyword>
<comment type="similarity">
    <text evidence="12 15">Belongs to the phosphoglycerate kinase family.</text>
</comment>
<organism evidence="16 17">
    <name type="scientific">Metamycoplasma orale</name>
    <name type="common">Mycoplasma orale</name>
    <dbReference type="NCBI Taxonomy" id="2121"/>
    <lineage>
        <taxon>Bacteria</taxon>
        <taxon>Bacillati</taxon>
        <taxon>Mycoplasmatota</taxon>
        <taxon>Mycoplasmoidales</taxon>
        <taxon>Metamycoplasmataceae</taxon>
        <taxon>Metamycoplasma</taxon>
    </lineage>
</organism>
<evidence type="ECO:0000256" key="11">
    <source>
        <dbReference type="ARBA" id="ARBA00023152"/>
    </source>
</evidence>
<dbReference type="PRINTS" id="PR00477">
    <property type="entry name" value="PHGLYCKINASE"/>
</dbReference>
<evidence type="ECO:0000256" key="7">
    <source>
        <dbReference type="ARBA" id="ARBA00022679"/>
    </source>
</evidence>
<feature type="binding site" evidence="13">
    <location>
        <position position="156"/>
    </location>
    <ligand>
        <name>(2R)-3-phosphoglycerate</name>
        <dbReference type="ChEBI" id="CHEBI:58272"/>
    </ligand>
</feature>
<feature type="binding site" evidence="12">
    <location>
        <position position="119"/>
    </location>
    <ligand>
        <name>substrate</name>
    </ligand>
</feature>
<gene>
    <name evidence="12 16" type="primary">pgk</name>
    <name evidence="16" type="ORF">NCTC10112_00569</name>
</gene>
<dbReference type="GO" id="GO:0006094">
    <property type="term" value="P:gluconeogenesis"/>
    <property type="evidence" value="ECO:0007669"/>
    <property type="project" value="TreeGrafter"/>
</dbReference>
<dbReference type="Proteomes" id="UP000290482">
    <property type="component" value="Chromosome"/>
</dbReference>
<evidence type="ECO:0000256" key="12">
    <source>
        <dbReference type="HAMAP-Rule" id="MF_00145"/>
    </source>
</evidence>
<dbReference type="InterPro" id="IPR015824">
    <property type="entry name" value="Phosphoglycerate_kinase_N"/>
</dbReference>
<dbReference type="FunFam" id="3.40.50.1260:FF:000001">
    <property type="entry name" value="Phosphoglycerate kinase"/>
    <property type="match status" value="1"/>
</dbReference>
<keyword evidence="9 12" id="KW-0418">Kinase</keyword>
<evidence type="ECO:0000256" key="4">
    <source>
        <dbReference type="ARBA" id="ARBA00013061"/>
    </source>
</evidence>
<sequence length="398" mass="43725">MKKTLKDINIKNKKVILRVDFNVPISDGKIMDLKRIEAALPTIQYILDQGASIILLSHLGRIKKEEDLKTKSLEIVAKKLAELLPKVHVKFIAKTRGKEVEKAASELKPGEILFLENTRFEDLNNKAESSNNDELAKFWASLGDVYVNDAFATAHRAHASTAGIAKYVKESAIGFLMELEINQLSKLLKGYEHPFVAIIGGAKVSDKLKVLEKLFEIADKVLIGGGMAYTFKVAQGKQIGNSLFEEDRVEDVKRYLKQYADKIVLPVDNGISTEFANNKAIYTSSKNDNIPDGYMGLDIGPESIELFAKEIAKAKTIFWNGPVGVTEFSEYEKGTRGVAIAIANNKKCFSVVGGGDSVTAINKLGYQDKFSFISTGGGASIEFVQGNKLPGIEAIQDK</sequence>
<dbReference type="AlphaFoldDB" id="A0A448ZXX4"/>
<proteinExistence type="inferred from homology"/>
<dbReference type="PIRSF" id="PIRSF000724">
    <property type="entry name" value="Pgk"/>
    <property type="match status" value="1"/>
</dbReference>
<evidence type="ECO:0000313" key="17">
    <source>
        <dbReference type="Proteomes" id="UP000290482"/>
    </source>
</evidence>
<evidence type="ECO:0000256" key="10">
    <source>
        <dbReference type="ARBA" id="ARBA00022840"/>
    </source>
</evidence>
<evidence type="ECO:0000313" key="16">
    <source>
        <dbReference type="EMBL" id="VEU55973.1"/>
    </source>
</evidence>
<dbReference type="InterPro" id="IPR036043">
    <property type="entry name" value="Phosphoglycerate_kinase_sf"/>
</dbReference>
<dbReference type="HAMAP" id="MF_00145">
    <property type="entry name" value="Phosphoglyc_kinase"/>
    <property type="match status" value="1"/>
</dbReference>
<keyword evidence="7 12" id="KW-0808">Transferase</keyword>
<keyword evidence="10 12" id="KW-0067">ATP-binding</keyword>
<evidence type="ECO:0000256" key="2">
    <source>
        <dbReference type="ARBA" id="ARBA00004496"/>
    </source>
</evidence>
<dbReference type="GO" id="GO:0005524">
    <property type="term" value="F:ATP binding"/>
    <property type="evidence" value="ECO:0007669"/>
    <property type="project" value="UniProtKB-KW"/>
</dbReference>
<dbReference type="GO" id="GO:0043531">
    <property type="term" value="F:ADP binding"/>
    <property type="evidence" value="ECO:0007669"/>
    <property type="project" value="TreeGrafter"/>
</dbReference>
<feature type="binding site" evidence="12 14">
    <location>
        <position position="296"/>
    </location>
    <ligand>
        <name>ATP</name>
        <dbReference type="ChEBI" id="CHEBI:30616"/>
    </ligand>
</feature>
<evidence type="ECO:0000256" key="6">
    <source>
        <dbReference type="ARBA" id="ARBA00022490"/>
    </source>
</evidence>
<dbReference type="Pfam" id="PF00162">
    <property type="entry name" value="PGK"/>
    <property type="match status" value="1"/>
</dbReference>
<dbReference type="SUPFAM" id="SSF53748">
    <property type="entry name" value="Phosphoglycerate kinase"/>
    <property type="match status" value="1"/>
</dbReference>
<dbReference type="GO" id="GO:0005829">
    <property type="term" value="C:cytosol"/>
    <property type="evidence" value="ECO:0007669"/>
    <property type="project" value="TreeGrafter"/>
</dbReference>
<dbReference type="RefSeq" id="WP_022935748.1">
    <property type="nucleotide sequence ID" value="NZ_LR214940.1"/>
</dbReference>
<evidence type="ECO:0000256" key="9">
    <source>
        <dbReference type="ARBA" id="ARBA00022777"/>
    </source>
</evidence>
<comment type="pathway">
    <text evidence="3 12">Carbohydrate degradation; glycolysis; pyruvate from D-glyceraldehyde 3-phosphate: step 2/5.</text>
</comment>
<dbReference type="GO" id="GO:0006096">
    <property type="term" value="P:glycolytic process"/>
    <property type="evidence" value="ECO:0007669"/>
    <property type="project" value="UniProtKB-UniRule"/>
</dbReference>
<dbReference type="PROSITE" id="PS00111">
    <property type="entry name" value="PGLYCERATE_KINASE"/>
    <property type="match status" value="1"/>
</dbReference>
<dbReference type="GO" id="GO:0004618">
    <property type="term" value="F:phosphoglycerate kinase activity"/>
    <property type="evidence" value="ECO:0007669"/>
    <property type="project" value="UniProtKB-UniRule"/>
</dbReference>
<dbReference type="OrthoDB" id="9808460at2"/>
<comment type="subcellular location">
    <subcellularLocation>
        <location evidence="2 12">Cytoplasm</location>
    </subcellularLocation>
</comment>
<name>A0A448ZXX4_METOS</name>
<feature type="binding site" evidence="13">
    <location>
        <position position="119"/>
    </location>
    <ligand>
        <name>(2R)-3-phosphoglycerate</name>
        <dbReference type="ChEBI" id="CHEBI:58272"/>
    </ligand>
</feature>
<feature type="binding site" evidence="12 13">
    <location>
        <begin position="20"/>
        <end position="22"/>
    </location>
    <ligand>
        <name>substrate</name>
    </ligand>
</feature>
<evidence type="ECO:0000256" key="15">
    <source>
        <dbReference type="RuleBase" id="RU000532"/>
    </source>
</evidence>
<evidence type="ECO:0000256" key="14">
    <source>
        <dbReference type="PIRSR" id="PIRSR000724-2"/>
    </source>
</evidence>
<protein>
    <recommendedName>
        <fullName evidence="5 12">Phosphoglycerate kinase</fullName>
        <ecNumber evidence="4 12">2.7.2.3</ecNumber>
    </recommendedName>
</protein>
<dbReference type="Gene3D" id="3.40.50.1260">
    <property type="entry name" value="Phosphoglycerate kinase, N-terminal domain"/>
    <property type="match status" value="2"/>
</dbReference>
<evidence type="ECO:0000256" key="3">
    <source>
        <dbReference type="ARBA" id="ARBA00004838"/>
    </source>
</evidence>
<feature type="binding site" evidence="12 14">
    <location>
        <position position="207"/>
    </location>
    <ligand>
        <name>ATP</name>
        <dbReference type="ChEBI" id="CHEBI:30616"/>
    </ligand>
</feature>
<dbReference type="InterPro" id="IPR001576">
    <property type="entry name" value="Phosphoglycerate_kinase"/>
</dbReference>
<dbReference type="FunFam" id="3.40.50.1260:FF:000008">
    <property type="entry name" value="Phosphoglycerate kinase"/>
    <property type="match status" value="1"/>
</dbReference>
<dbReference type="EC" id="2.7.2.3" evidence="4 12"/>
<feature type="binding site" evidence="12">
    <location>
        <position position="35"/>
    </location>
    <ligand>
        <name>substrate</name>
    </ligand>
</feature>
<feature type="binding site" evidence="12">
    <location>
        <position position="156"/>
    </location>
    <ligand>
        <name>substrate</name>
    </ligand>
</feature>
<dbReference type="KEGG" id="mob:NCTC10112_00569"/>
<comment type="subunit">
    <text evidence="12">Monomer.</text>
</comment>
<evidence type="ECO:0000256" key="5">
    <source>
        <dbReference type="ARBA" id="ARBA00016471"/>
    </source>
</evidence>
<feature type="binding site" evidence="12 14">
    <location>
        <begin position="354"/>
        <end position="357"/>
    </location>
    <ligand>
        <name>ATP</name>
        <dbReference type="ChEBI" id="CHEBI:30616"/>
    </ligand>
</feature>
<accession>A0A448ZXX4</accession>
<keyword evidence="17" id="KW-1185">Reference proteome</keyword>
<keyword evidence="8 12" id="KW-0547">Nucleotide-binding</keyword>
<dbReference type="PANTHER" id="PTHR11406:SF23">
    <property type="entry name" value="PHOSPHOGLYCERATE KINASE 1, CHLOROPLASTIC-RELATED"/>
    <property type="match status" value="1"/>
</dbReference>
<dbReference type="EMBL" id="LR214940">
    <property type="protein sequence ID" value="VEU55973.1"/>
    <property type="molecule type" value="Genomic_DNA"/>
</dbReference>
<reference evidence="16 17" key="1">
    <citation type="submission" date="2019-01" db="EMBL/GenBank/DDBJ databases">
        <authorList>
            <consortium name="Pathogen Informatics"/>
        </authorList>
    </citation>
    <scope>NUCLEOTIDE SEQUENCE [LARGE SCALE GENOMIC DNA]</scope>
    <source>
        <strain evidence="16 17">NCTC10112</strain>
    </source>
</reference>
<evidence type="ECO:0000256" key="8">
    <source>
        <dbReference type="ARBA" id="ARBA00022741"/>
    </source>
</evidence>
<evidence type="ECO:0000256" key="13">
    <source>
        <dbReference type="PIRSR" id="PIRSR000724-1"/>
    </source>
</evidence>
<feature type="binding site" evidence="13">
    <location>
        <position position="35"/>
    </location>
    <ligand>
        <name>(2R)-3-phosphoglycerate</name>
        <dbReference type="ChEBI" id="CHEBI:58272"/>
    </ligand>
</feature>
<feature type="binding site" evidence="12 13">
    <location>
        <begin position="58"/>
        <end position="61"/>
    </location>
    <ligand>
        <name>substrate</name>
    </ligand>
</feature>
<dbReference type="PANTHER" id="PTHR11406">
    <property type="entry name" value="PHOSPHOGLYCERATE KINASE"/>
    <property type="match status" value="1"/>
</dbReference>